<name>A0A7X2MU78_ENTAG</name>
<accession>A0A7X2MU78</accession>
<dbReference type="Proteomes" id="UP000461948">
    <property type="component" value="Unassembled WGS sequence"/>
</dbReference>
<protein>
    <submittedName>
        <fullName evidence="2">Class II glutamine amidotransferase</fullName>
    </submittedName>
</protein>
<sequence>TPHDVVTVIATQPLTANETWQRIVPGEWALFCLGERQE</sequence>
<evidence type="ECO:0000313" key="2">
    <source>
        <dbReference type="EMBL" id="MSE19477.1"/>
    </source>
</evidence>
<dbReference type="AlphaFoldDB" id="A0A7X2MU78"/>
<evidence type="ECO:0000256" key="1">
    <source>
        <dbReference type="ARBA" id="ARBA00022962"/>
    </source>
</evidence>
<feature type="non-terminal residue" evidence="2">
    <location>
        <position position="1"/>
    </location>
</feature>
<keyword evidence="2" id="KW-0808">Transferase</keyword>
<dbReference type="Pfam" id="PF13230">
    <property type="entry name" value="GATase_4"/>
    <property type="match status" value="1"/>
</dbReference>
<dbReference type="InterPro" id="IPR026869">
    <property type="entry name" value="EgtC-like"/>
</dbReference>
<organism evidence="2 3">
    <name type="scientific">Enterobacter agglomerans</name>
    <name type="common">Erwinia herbicola</name>
    <name type="synonym">Pantoea agglomerans</name>
    <dbReference type="NCBI Taxonomy" id="549"/>
    <lineage>
        <taxon>Bacteria</taxon>
        <taxon>Pseudomonadati</taxon>
        <taxon>Pseudomonadota</taxon>
        <taxon>Gammaproteobacteria</taxon>
        <taxon>Enterobacterales</taxon>
        <taxon>Erwiniaceae</taxon>
        <taxon>Pantoea</taxon>
        <taxon>Pantoea agglomerans group</taxon>
    </lineage>
</organism>
<keyword evidence="1 2" id="KW-0315">Glutamine amidotransferase</keyword>
<proteinExistence type="predicted"/>
<dbReference type="EMBL" id="WKLC01002815">
    <property type="protein sequence ID" value="MSE19477.1"/>
    <property type="molecule type" value="Genomic_DNA"/>
</dbReference>
<reference evidence="2 3" key="1">
    <citation type="submission" date="2019-11" db="EMBL/GenBank/DDBJ databases">
        <title>Draft Genome Sequence of Plant Growth-Promoting Rhizosphere-Associated Bacteria.</title>
        <authorList>
            <person name="Vasilyev I.Y."/>
            <person name="Radchenko V."/>
            <person name="Ilnitskaya E.V."/>
        </authorList>
    </citation>
    <scope>NUCLEOTIDE SEQUENCE [LARGE SCALE GENOMIC DNA]</scope>
    <source>
        <strain evidence="2 3">VRA_MhP_f</strain>
    </source>
</reference>
<gene>
    <name evidence="2" type="ORF">GKC49_31555</name>
</gene>
<comment type="caution">
    <text evidence="2">The sequence shown here is derived from an EMBL/GenBank/DDBJ whole genome shotgun (WGS) entry which is preliminary data.</text>
</comment>
<evidence type="ECO:0000313" key="3">
    <source>
        <dbReference type="Proteomes" id="UP000461948"/>
    </source>
</evidence>
<dbReference type="GO" id="GO:0016740">
    <property type="term" value="F:transferase activity"/>
    <property type="evidence" value="ECO:0007669"/>
    <property type="project" value="UniProtKB-KW"/>
</dbReference>